<dbReference type="EMBL" id="JBICBT010001111">
    <property type="protein sequence ID" value="KAL3082325.1"/>
    <property type="molecule type" value="Genomic_DNA"/>
</dbReference>
<feature type="region of interest" description="Disordered" evidence="1">
    <location>
        <begin position="291"/>
        <end position="310"/>
    </location>
</feature>
<evidence type="ECO:0000313" key="2">
    <source>
        <dbReference type="EMBL" id="KAL3082325.1"/>
    </source>
</evidence>
<gene>
    <name evidence="2" type="ORF">niasHT_038741</name>
</gene>
<proteinExistence type="predicted"/>
<dbReference type="Proteomes" id="UP001620626">
    <property type="component" value="Unassembled WGS sequence"/>
</dbReference>
<sequence>MDVCGALHSCREALQFPSFLEAGTAIPRNGRYNAPREERVLTHRTNAGGWLDACTRPLCAHVWCACADSCRGNERRHACAAHGVHLAVACTRPAGGLTCGLAVRVHVATECACIVRVYRLVQGQREAERVCRACALADACKWPVLVRALLFVRSWQEHRGKTPHALTQRVVGCKKTSSRRRLRKAFVVTNLQGHSSGHTEQLTVKPFPPIVWPPPEGASEDVVTQHLKPFHDVLRFISANCLTILQHPELYDQAKETLDALNLLNGVLDQHRRAQQGQGQQQQYTGVAVLDNSDNNRRQTNNGDEQIYISDDDDDGIPFLVRRFLNANIADEQTVTAAEQPDYVDAETSMFCDDVVEMECQQDYSATEGDSQLRKNTLG</sequence>
<dbReference type="AlphaFoldDB" id="A0ABD2IWY0"/>
<organism evidence="2 3">
    <name type="scientific">Heterodera trifolii</name>
    <dbReference type="NCBI Taxonomy" id="157864"/>
    <lineage>
        <taxon>Eukaryota</taxon>
        <taxon>Metazoa</taxon>
        <taxon>Ecdysozoa</taxon>
        <taxon>Nematoda</taxon>
        <taxon>Chromadorea</taxon>
        <taxon>Rhabditida</taxon>
        <taxon>Tylenchina</taxon>
        <taxon>Tylenchomorpha</taxon>
        <taxon>Tylenchoidea</taxon>
        <taxon>Heteroderidae</taxon>
        <taxon>Heteroderinae</taxon>
        <taxon>Heterodera</taxon>
    </lineage>
</organism>
<evidence type="ECO:0000256" key="1">
    <source>
        <dbReference type="SAM" id="MobiDB-lite"/>
    </source>
</evidence>
<comment type="caution">
    <text evidence="2">The sequence shown here is derived from an EMBL/GenBank/DDBJ whole genome shotgun (WGS) entry which is preliminary data.</text>
</comment>
<protein>
    <submittedName>
        <fullName evidence="2">Uncharacterized protein</fullName>
    </submittedName>
</protein>
<reference evidence="2 3" key="1">
    <citation type="submission" date="2024-10" db="EMBL/GenBank/DDBJ databases">
        <authorList>
            <person name="Kim D."/>
        </authorList>
    </citation>
    <scope>NUCLEOTIDE SEQUENCE [LARGE SCALE GENOMIC DNA]</scope>
    <source>
        <strain evidence="2">BH-2024</strain>
    </source>
</reference>
<name>A0ABD2IWY0_9BILA</name>
<evidence type="ECO:0000313" key="3">
    <source>
        <dbReference type="Proteomes" id="UP001620626"/>
    </source>
</evidence>
<accession>A0ABD2IWY0</accession>
<keyword evidence="3" id="KW-1185">Reference proteome</keyword>